<organism evidence="1 2">
    <name type="scientific">Cercophora newfieldiana</name>
    <dbReference type="NCBI Taxonomy" id="92897"/>
    <lineage>
        <taxon>Eukaryota</taxon>
        <taxon>Fungi</taxon>
        <taxon>Dikarya</taxon>
        <taxon>Ascomycota</taxon>
        <taxon>Pezizomycotina</taxon>
        <taxon>Sordariomycetes</taxon>
        <taxon>Sordariomycetidae</taxon>
        <taxon>Sordariales</taxon>
        <taxon>Lasiosphaeriaceae</taxon>
        <taxon>Cercophora</taxon>
    </lineage>
</organism>
<dbReference type="AlphaFoldDB" id="A0AA40D1Q3"/>
<reference evidence="1" key="1">
    <citation type="submission" date="2023-06" db="EMBL/GenBank/DDBJ databases">
        <title>Genome-scale phylogeny and comparative genomics of the fungal order Sordariales.</title>
        <authorList>
            <consortium name="Lawrence Berkeley National Laboratory"/>
            <person name="Hensen N."/>
            <person name="Bonometti L."/>
            <person name="Westerberg I."/>
            <person name="Brannstrom I.O."/>
            <person name="Guillou S."/>
            <person name="Cros-Aarteil S."/>
            <person name="Calhoun S."/>
            <person name="Haridas S."/>
            <person name="Kuo A."/>
            <person name="Mondo S."/>
            <person name="Pangilinan J."/>
            <person name="Riley R."/>
            <person name="Labutti K."/>
            <person name="Andreopoulos B."/>
            <person name="Lipzen A."/>
            <person name="Chen C."/>
            <person name="Yanf M."/>
            <person name="Daum C."/>
            <person name="Ng V."/>
            <person name="Clum A."/>
            <person name="Steindorff A."/>
            <person name="Ohm R."/>
            <person name="Martin F."/>
            <person name="Silar P."/>
            <person name="Natvig D."/>
            <person name="Lalanne C."/>
            <person name="Gautier V."/>
            <person name="Ament-Velasquez S.L."/>
            <person name="Kruys A."/>
            <person name="Hutchinson M.I."/>
            <person name="Powell A.J."/>
            <person name="Barry K."/>
            <person name="Miller A.N."/>
            <person name="Grigoriev I.V."/>
            <person name="Debuchy R."/>
            <person name="Gladieux P."/>
            <person name="Thoren M.H."/>
            <person name="Johannesson H."/>
        </authorList>
    </citation>
    <scope>NUCLEOTIDE SEQUENCE</scope>
    <source>
        <strain evidence="1">SMH2532-1</strain>
    </source>
</reference>
<name>A0AA40D1Q3_9PEZI</name>
<gene>
    <name evidence="1" type="ORF">B0T16DRAFT_366800</name>
</gene>
<proteinExistence type="predicted"/>
<dbReference type="EMBL" id="JAULSV010000001">
    <property type="protein sequence ID" value="KAK0657019.1"/>
    <property type="molecule type" value="Genomic_DNA"/>
</dbReference>
<evidence type="ECO:0000313" key="2">
    <source>
        <dbReference type="Proteomes" id="UP001174936"/>
    </source>
</evidence>
<accession>A0AA40D1Q3</accession>
<dbReference type="Proteomes" id="UP001174936">
    <property type="component" value="Unassembled WGS sequence"/>
</dbReference>
<evidence type="ECO:0000313" key="1">
    <source>
        <dbReference type="EMBL" id="KAK0657019.1"/>
    </source>
</evidence>
<sequence length="335" mass="37805">MPSLPLKVQVAIRDIWSKEDGGLQTALKSLQELLGHEIVIEPEWQLLLAELEEFYPDKGNFVTILAGCVEAWVKSMAELLEDSAHEDWTEIVLEKSKSGRLRLFLEVSTSEIASTSWSEERRAFIITLPKKKVFQPAELFPIFRGKLLTCFEAPKKAQLPIRQGQAADEWADVELDTATGKPEVVEKSQGSSASRPKTTVEFLPNVQSLPRPDELFLRPPYHLTLIPGHSEIEIQSSHSPSLKVLSDYLKRWCRINHHDTTEPAAVQVTLCQSAFGLGELFDRLVLSTKDTRYTNQFRVTTPMVVALIEGVLGYELVSNQSGTWSFRRDAEFKTL</sequence>
<keyword evidence="2" id="KW-1185">Reference proteome</keyword>
<comment type="caution">
    <text evidence="1">The sequence shown here is derived from an EMBL/GenBank/DDBJ whole genome shotgun (WGS) entry which is preliminary data.</text>
</comment>
<protein>
    <submittedName>
        <fullName evidence="1">Uncharacterized protein</fullName>
    </submittedName>
</protein>